<keyword evidence="2" id="KW-1003">Cell membrane</keyword>
<evidence type="ECO:0000256" key="4">
    <source>
        <dbReference type="ARBA" id="ARBA00022989"/>
    </source>
</evidence>
<dbReference type="OrthoDB" id="5372455at2"/>
<dbReference type="KEGG" id="ccun:CCUN_1438"/>
<keyword evidence="5 6" id="KW-0472">Membrane</keyword>
<dbReference type="AlphaFoldDB" id="A0A1W6BY62"/>
<dbReference type="eggNOG" id="COG1295">
    <property type="taxonomic scope" value="Bacteria"/>
</dbReference>
<feature type="transmembrane region" description="Helical" evidence="6">
    <location>
        <begin position="191"/>
        <end position="214"/>
    </location>
</feature>
<feature type="transmembrane region" description="Helical" evidence="6">
    <location>
        <begin position="127"/>
        <end position="146"/>
    </location>
</feature>
<feature type="transmembrane region" description="Helical" evidence="6">
    <location>
        <begin position="158"/>
        <end position="179"/>
    </location>
</feature>
<sequence>MNLKNILRFLLLFKDKEIMNYSAALSFYTILSLIPILFVCFSVFTQISSFENYYERAKQVIFTFLIPAQQDMVATYIDTFLKNSVNLGIVGLVAMAFTSLAFFSSYDFVVHRISKSEPRGLWQSISSYWTLLTLVPLGLGLSFYISGFIQKTLDDYHIGFNFFEILPFIIIWALFFISYSSSLHKGSVKTLALTSFVSSMVWYVGKNLFVYYIVYNKTYASVYGSFSTILFFFIWIYISWVIYLFGLKFYYELNCNPNEGNQVRKYTKKSENSKTNAKQSR</sequence>
<evidence type="ECO:0000256" key="1">
    <source>
        <dbReference type="ARBA" id="ARBA00004651"/>
    </source>
</evidence>
<dbReference type="GO" id="GO:0005886">
    <property type="term" value="C:plasma membrane"/>
    <property type="evidence" value="ECO:0007669"/>
    <property type="project" value="UniProtKB-SubCell"/>
</dbReference>
<dbReference type="RefSeq" id="WP_035175642.1">
    <property type="nucleotide sequence ID" value="NZ_CP020867.1"/>
</dbReference>
<dbReference type="PANTHER" id="PTHR30213">
    <property type="entry name" value="INNER MEMBRANE PROTEIN YHJD"/>
    <property type="match status" value="1"/>
</dbReference>
<evidence type="ECO:0000256" key="2">
    <source>
        <dbReference type="ARBA" id="ARBA00022475"/>
    </source>
</evidence>
<evidence type="ECO:0000256" key="6">
    <source>
        <dbReference type="SAM" id="Phobius"/>
    </source>
</evidence>
<dbReference type="Proteomes" id="UP000192902">
    <property type="component" value="Chromosome"/>
</dbReference>
<feature type="transmembrane region" description="Helical" evidence="6">
    <location>
        <begin position="85"/>
        <end position="106"/>
    </location>
</feature>
<dbReference type="Pfam" id="PF03631">
    <property type="entry name" value="Virul_fac_BrkB"/>
    <property type="match status" value="1"/>
</dbReference>
<dbReference type="PANTHER" id="PTHR30213:SF0">
    <property type="entry name" value="UPF0761 MEMBRANE PROTEIN YIHY"/>
    <property type="match status" value="1"/>
</dbReference>
<gene>
    <name evidence="7" type="ORF">CCUN_1438</name>
</gene>
<evidence type="ECO:0000313" key="8">
    <source>
        <dbReference type="Proteomes" id="UP000192902"/>
    </source>
</evidence>
<keyword evidence="3 6" id="KW-0812">Transmembrane</keyword>
<feature type="transmembrane region" description="Helical" evidence="6">
    <location>
        <begin position="21"/>
        <end position="44"/>
    </location>
</feature>
<accession>A0A1W6BY62</accession>
<dbReference type="NCBIfam" id="TIGR00765">
    <property type="entry name" value="yihY_not_rbn"/>
    <property type="match status" value="1"/>
</dbReference>
<keyword evidence="4 6" id="KW-1133">Transmembrane helix</keyword>
<dbReference type="InterPro" id="IPR017039">
    <property type="entry name" value="Virul_fac_BrkB"/>
</dbReference>
<evidence type="ECO:0000313" key="7">
    <source>
        <dbReference type="EMBL" id="ARJ57025.1"/>
    </source>
</evidence>
<comment type="subcellular location">
    <subcellularLocation>
        <location evidence="1">Cell membrane</location>
        <topology evidence="1">Multi-pass membrane protein</topology>
    </subcellularLocation>
</comment>
<protein>
    <submittedName>
        <fullName evidence="7">Virulence factor, BrkB family protein</fullName>
    </submittedName>
</protein>
<reference evidence="7 8" key="1">
    <citation type="submission" date="2017-04" db="EMBL/GenBank/DDBJ databases">
        <title>Complete genome sequence of the Campylobacter cuniculorum type strain LMG24588.</title>
        <authorList>
            <person name="Miller W.G."/>
            <person name="Yee E."/>
            <person name="Revez J."/>
            <person name="Bono J.L."/>
            <person name="Rossi M."/>
        </authorList>
    </citation>
    <scope>NUCLEOTIDE SEQUENCE [LARGE SCALE GENOMIC DNA]</scope>
    <source>
        <strain evidence="7 8">LMG 24588</strain>
    </source>
</reference>
<dbReference type="PIRSF" id="PIRSF035875">
    <property type="entry name" value="RNase_BN"/>
    <property type="match status" value="1"/>
</dbReference>
<evidence type="ECO:0000256" key="3">
    <source>
        <dbReference type="ARBA" id="ARBA00022692"/>
    </source>
</evidence>
<dbReference type="EMBL" id="CP020867">
    <property type="protein sequence ID" value="ARJ57025.1"/>
    <property type="molecule type" value="Genomic_DNA"/>
</dbReference>
<evidence type="ECO:0000256" key="5">
    <source>
        <dbReference type="ARBA" id="ARBA00023136"/>
    </source>
</evidence>
<name>A0A1W6BY62_9BACT</name>
<organism evidence="7 8">
    <name type="scientific">Campylobacter cuniculorum DSM 23162 = LMG 24588</name>
    <dbReference type="NCBI Taxonomy" id="1121267"/>
    <lineage>
        <taxon>Bacteria</taxon>
        <taxon>Pseudomonadati</taxon>
        <taxon>Campylobacterota</taxon>
        <taxon>Epsilonproteobacteria</taxon>
        <taxon>Campylobacterales</taxon>
        <taxon>Campylobacteraceae</taxon>
        <taxon>Campylobacter</taxon>
    </lineage>
</organism>
<feature type="transmembrane region" description="Helical" evidence="6">
    <location>
        <begin position="220"/>
        <end position="245"/>
    </location>
</feature>
<dbReference type="STRING" id="1121267.CCUN_1438"/>
<proteinExistence type="predicted"/>